<keyword evidence="2" id="KW-1185">Reference proteome</keyword>
<dbReference type="OMA" id="YNIYESE"/>
<evidence type="ECO:0000313" key="1">
    <source>
        <dbReference type="Ensembl" id="ENSOMEP00000029693.1"/>
    </source>
</evidence>
<dbReference type="Ensembl" id="ENSOMET00000019418.1">
    <property type="protein sequence ID" value="ENSOMEP00000029693.1"/>
    <property type="gene ID" value="ENSOMEG00000013507.1"/>
</dbReference>
<dbReference type="PaxDb" id="30732-ENSOMEP00000029693"/>
<evidence type="ECO:0008006" key="3">
    <source>
        <dbReference type="Google" id="ProtNLM"/>
    </source>
</evidence>
<dbReference type="SUPFAM" id="SSF48726">
    <property type="entry name" value="Immunoglobulin"/>
    <property type="match status" value="1"/>
</dbReference>
<dbReference type="GeneTree" id="ENSGT01050000245580"/>
<reference evidence="1" key="2">
    <citation type="submission" date="2025-09" db="UniProtKB">
        <authorList>
            <consortium name="Ensembl"/>
        </authorList>
    </citation>
    <scope>IDENTIFICATION</scope>
</reference>
<protein>
    <recommendedName>
        <fullName evidence="3">Ig-like domain-containing protein</fullName>
    </recommendedName>
</protein>
<dbReference type="Proteomes" id="UP000261560">
    <property type="component" value="Unplaced"/>
</dbReference>
<organism evidence="1 2">
    <name type="scientific">Oryzias melastigma</name>
    <name type="common">Marine medaka</name>
    <dbReference type="NCBI Taxonomy" id="30732"/>
    <lineage>
        <taxon>Eukaryota</taxon>
        <taxon>Metazoa</taxon>
        <taxon>Chordata</taxon>
        <taxon>Craniata</taxon>
        <taxon>Vertebrata</taxon>
        <taxon>Euteleostomi</taxon>
        <taxon>Actinopterygii</taxon>
        <taxon>Neopterygii</taxon>
        <taxon>Teleostei</taxon>
        <taxon>Neoteleostei</taxon>
        <taxon>Acanthomorphata</taxon>
        <taxon>Ovalentaria</taxon>
        <taxon>Atherinomorphae</taxon>
        <taxon>Beloniformes</taxon>
        <taxon>Adrianichthyidae</taxon>
        <taxon>Oryziinae</taxon>
        <taxon>Oryzias</taxon>
    </lineage>
</organism>
<proteinExistence type="predicted"/>
<name>A0A3B3DHV2_ORYME</name>
<dbReference type="AlphaFoldDB" id="A0A3B3DHV2"/>
<evidence type="ECO:0000313" key="2">
    <source>
        <dbReference type="Proteomes" id="UP000261560"/>
    </source>
</evidence>
<accession>A0A3B3DHV2</accession>
<dbReference type="Gene3D" id="2.60.40.10">
    <property type="entry name" value="Immunoglobulins"/>
    <property type="match status" value="1"/>
</dbReference>
<sequence>QTDLFEFIVSNEKVVQSSAGASRLSMSSDCSLLIRNITDDDAGRYDCQLMNGTKSDASVFLFILRSEYSDLYNCVIVTT</sequence>
<dbReference type="InterPro" id="IPR036179">
    <property type="entry name" value="Ig-like_dom_sf"/>
</dbReference>
<dbReference type="InterPro" id="IPR013783">
    <property type="entry name" value="Ig-like_fold"/>
</dbReference>
<reference evidence="1" key="1">
    <citation type="submission" date="2025-08" db="UniProtKB">
        <authorList>
            <consortium name="Ensembl"/>
        </authorList>
    </citation>
    <scope>IDENTIFICATION</scope>
</reference>